<dbReference type="Proteomes" id="UP000188912">
    <property type="component" value="Chromosome"/>
</dbReference>
<evidence type="ECO:0000313" key="2">
    <source>
        <dbReference type="EMBL" id="AQS42040.1"/>
    </source>
</evidence>
<accession>A0A1U9JW19</accession>
<dbReference type="InterPro" id="IPR010621">
    <property type="entry name" value="DUF1214"/>
</dbReference>
<organism evidence="2 3">
    <name type="scientific">Candidatus Tokpelaia hoelldobleri</name>
    <dbReference type="NCBI Taxonomy" id="1902579"/>
    <lineage>
        <taxon>Bacteria</taxon>
        <taxon>Pseudomonadati</taxon>
        <taxon>Pseudomonadota</taxon>
        <taxon>Alphaproteobacteria</taxon>
        <taxon>Hyphomicrobiales</taxon>
        <taxon>Candidatus Tokpelaia</taxon>
    </lineage>
</organism>
<dbReference type="STRING" id="1902579.BHV28_13570"/>
<dbReference type="AlphaFoldDB" id="A0A1U9JW19"/>
<evidence type="ECO:0000313" key="3">
    <source>
        <dbReference type="Proteomes" id="UP000188912"/>
    </source>
</evidence>
<gene>
    <name evidence="2" type="ORF">BHV28_13570</name>
</gene>
<proteinExistence type="predicted"/>
<reference evidence="2 3" key="2">
    <citation type="journal article" date="2016" name="Sci. Rep.">
        <title>The genome of Rhizobiales bacteria in predatory ants reveals urease gene functions but no genes for nitrogen fixation.</title>
        <authorList>
            <person name="Neuvonen M.M."/>
            <person name="Tamarit D."/>
            <person name="Naslund K."/>
            <person name="Liebig J."/>
            <person name="Feldhaar H."/>
            <person name="Moran N.A."/>
            <person name="Guy L."/>
            <person name="Andersson S.G."/>
        </authorList>
    </citation>
    <scope>NUCLEOTIDE SEQUENCE [LARGE SCALE GENOMIC DNA]</scope>
    <source>
        <strain evidence="2 3">Hsal</strain>
    </source>
</reference>
<name>A0A1U9JW19_9HYPH</name>
<dbReference type="KEGG" id="thd:BHV28_13570"/>
<dbReference type="EMBL" id="CP017315">
    <property type="protein sequence ID" value="AQS42040.1"/>
    <property type="molecule type" value="Genomic_DNA"/>
</dbReference>
<protein>
    <recommendedName>
        <fullName evidence="1">DUF1214 domain-containing protein</fullName>
    </recommendedName>
</protein>
<dbReference type="Gene3D" id="2.60.120.600">
    <property type="entry name" value="Domain of unknown function DUF1214, C-terminal domain"/>
    <property type="match status" value="1"/>
</dbReference>
<dbReference type="InterPro" id="IPR037049">
    <property type="entry name" value="DUF1214_C_sf"/>
</dbReference>
<dbReference type="PIRSF" id="PIRSF009471">
    <property type="entry name" value="UCP009471"/>
    <property type="match status" value="1"/>
</dbReference>
<dbReference type="Pfam" id="PF06742">
    <property type="entry name" value="DUF1214"/>
    <property type="match status" value="1"/>
</dbReference>
<evidence type="ECO:0000259" key="1">
    <source>
        <dbReference type="Pfam" id="PF06742"/>
    </source>
</evidence>
<dbReference type="InterPro" id="IPR012038">
    <property type="entry name" value="UCP009471"/>
</dbReference>
<reference evidence="2 3" key="1">
    <citation type="journal article" date="2010" name="Science">
        <title>Genomic comparison of the ants Camponotus floridanus and Harpegnathos saltator.</title>
        <authorList>
            <person name="Bonasio R."/>
            <person name="Zhang G."/>
            <person name="Ye C."/>
            <person name="Mutti N.S."/>
            <person name="Fang X."/>
            <person name="Qin N."/>
            <person name="Donahue G."/>
            <person name="Yang P."/>
            <person name="Li Q."/>
            <person name="Li C."/>
            <person name="Zhang P."/>
            <person name="Huang Z."/>
            <person name="Berger S.L."/>
            <person name="Reinberg D."/>
            <person name="Wang J."/>
            <person name="Liebig J."/>
        </authorList>
    </citation>
    <scope>NUCLEOTIDE SEQUENCE [LARGE SCALE GENOMIC DNA]</scope>
    <source>
        <strain evidence="2 3">Hsal</strain>
    </source>
</reference>
<keyword evidence="3" id="KW-1185">Reference proteome</keyword>
<sequence>MFRTLFLTVIALCLAIAGGVWSINTVLGRFDGFGRMTINGWQAYPQDGTEEADPYARARTVRQGTLSLGRAEGLAFYIWKDDSGQALTSRCRYTLQGFVPEARLFTLYPVDEKHTPLNAGSMFPTELHSQNIVHASDGAIHVTVSAASEAGNWLAVPPDTPYGLVLTLYDTPVITTTGLANPVMPTLSRIKEGRCD</sequence>
<feature type="domain" description="DUF1214" evidence="1">
    <location>
        <begin position="73"/>
        <end position="171"/>
    </location>
</feature>
<dbReference type="SUPFAM" id="SSF160935">
    <property type="entry name" value="VPA0735-like"/>
    <property type="match status" value="1"/>
</dbReference>